<evidence type="ECO:0000313" key="1">
    <source>
        <dbReference type="EMBL" id="QHB38177.1"/>
    </source>
</evidence>
<dbReference type="InterPro" id="IPR035986">
    <property type="entry name" value="PKD_dom_sf"/>
</dbReference>
<sequence length="120" mass="12674">MRPRHSRITLPAPDQDAWQFKSSVTGEVTGTGYTAGGATVASPTFSYNTSTNVWMFDGADVTWSSSTITANYAVFYDSTPATDATRPLICYWDFGGAQSSSSGNFTLSFSASGIVTATVA</sequence>
<evidence type="ECO:0000313" key="2">
    <source>
        <dbReference type="Proteomes" id="UP000464815"/>
    </source>
</evidence>
<proteinExistence type="predicted"/>
<dbReference type="Proteomes" id="UP000464815">
    <property type="component" value="Segment"/>
</dbReference>
<dbReference type="SUPFAM" id="SSF49299">
    <property type="entry name" value="PKD domain"/>
    <property type="match status" value="1"/>
</dbReference>
<name>A0A6B9L879_9CAUD</name>
<protein>
    <submittedName>
        <fullName evidence="1">Uncharacterized protein</fullName>
    </submittedName>
</protein>
<organism evidence="1 2">
    <name type="scientific">Gordonia phage Volt</name>
    <dbReference type="NCBI Taxonomy" id="2686227"/>
    <lineage>
        <taxon>Viruses</taxon>
        <taxon>Duplodnaviria</taxon>
        <taxon>Heunggongvirae</taxon>
        <taxon>Uroviricota</taxon>
        <taxon>Caudoviricetes</taxon>
        <taxon>Ronaldovirus</taxon>
        <taxon>Ronaldovirus ronaldo</taxon>
    </lineage>
</organism>
<gene>
    <name evidence="1" type="primary">61</name>
    <name evidence="1" type="ORF">SEA_VOLT_61</name>
</gene>
<dbReference type="EMBL" id="MN813698">
    <property type="protein sequence ID" value="QHB38177.1"/>
    <property type="molecule type" value="Genomic_DNA"/>
</dbReference>
<accession>A0A6B9L879</accession>
<reference evidence="1 2" key="1">
    <citation type="submission" date="2019-12" db="EMBL/GenBank/DDBJ databases">
        <authorList>
            <person name="Kistler A.K."/>
            <person name="Garlena R.A."/>
            <person name="Russell D.A."/>
            <person name="Pope W.H."/>
            <person name="Jacobs-Sera D."/>
            <person name="Hatfull G.F."/>
        </authorList>
    </citation>
    <scope>NUCLEOTIDE SEQUENCE [LARGE SCALE GENOMIC DNA]</scope>
</reference>